<dbReference type="AlphaFoldDB" id="A0A0K1E8S6"/>
<organism evidence="2 3">
    <name type="scientific">Chondromyces crocatus</name>
    <dbReference type="NCBI Taxonomy" id="52"/>
    <lineage>
        <taxon>Bacteria</taxon>
        <taxon>Pseudomonadati</taxon>
        <taxon>Myxococcota</taxon>
        <taxon>Polyangia</taxon>
        <taxon>Polyangiales</taxon>
        <taxon>Polyangiaceae</taxon>
        <taxon>Chondromyces</taxon>
    </lineage>
</organism>
<feature type="region of interest" description="Disordered" evidence="1">
    <location>
        <begin position="326"/>
        <end position="346"/>
    </location>
</feature>
<dbReference type="STRING" id="52.CMC5_011090"/>
<accession>A0A0K1E8S6</accession>
<evidence type="ECO:0000313" key="3">
    <source>
        <dbReference type="Proteomes" id="UP000067626"/>
    </source>
</evidence>
<feature type="compositionally biased region" description="Basic and acidic residues" evidence="1">
    <location>
        <begin position="148"/>
        <end position="166"/>
    </location>
</feature>
<gene>
    <name evidence="2" type="ORF">CMC5_011090</name>
</gene>
<protein>
    <submittedName>
        <fullName evidence="2">Uncharacterized protein</fullName>
    </submittedName>
</protein>
<feature type="compositionally biased region" description="Basic and acidic residues" evidence="1">
    <location>
        <begin position="334"/>
        <end position="346"/>
    </location>
</feature>
<proteinExistence type="predicted"/>
<reference evidence="2 3" key="1">
    <citation type="submission" date="2015-07" db="EMBL/GenBank/DDBJ databases">
        <title>Genome analysis of myxobacterium Chondromyces crocatus Cm c5 reveals a high potential for natural compound synthesis and the genetic basis for the loss of fruiting body formation.</title>
        <authorList>
            <person name="Zaburannyi N."/>
            <person name="Bunk B."/>
            <person name="Maier J."/>
            <person name="Overmann J."/>
            <person name="Mueller R."/>
        </authorList>
    </citation>
    <scope>NUCLEOTIDE SEQUENCE [LARGE SCALE GENOMIC DNA]</scope>
    <source>
        <strain evidence="2 3">Cm c5</strain>
    </source>
</reference>
<name>A0A0K1E8S6_CHOCO</name>
<feature type="region of interest" description="Disordered" evidence="1">
    <location>
        <begin position="40"/>
        <end position="72"/>
    </location>
</feature>
<dbReference type="KEGG" id="ccro:CMC5_011090"/>
<evidence type="ECO:0000256" key="1">
    <source>
        <dbReference type="SAM" id="MobiDB-lite"/>
    </source>
</evidence>
<feature type="compositionally biased region" description="Basic and acidic residues" evidence="1">
    <location>
        <begin position="53"/>
        <end position="66"/>
    </location>
</feature>
<keyword evidence="3" id="KW-1185">Reference proteome</keyword>
<feature type="region of interest" description="Disordered" evidence="1">
    <location>
        <begin position="148"/>
        <end position="169"/>
    </location>
</feature>
<evidence type="ECO:0000313" key="2">
    <source>
        <dbReference type="EMBL" id="AKT36983.1"/>
    </source>
</evidence>
<dbReference type="RefSeq" id="WP_050429419.1">
    <property type="nucleotide sequence ID" value="NZ_CP012159.1"/>
</dbReference>
<sequence>MTGPDSASADEDFLLALAGLQHLEIVSESSTVPDVAVAAQDVGRSRVGKRRRSSAEEDPREQDSRSTKRSTLIAAPCEAPARKPMPHANPAFFVASFDSDASDSESELEDETRTFVEPVKRKSEEATTNTERTVFNHRRIFNSTKADGRTVKDGEKVTMRDEDGKRKVPPVNNRIKGQAEWDNLDLEADAKAIHDVIPRTVMRKGQVRANQTHGATTILCTVMETETAYRKLVFWNRDGRMPPAMRKVAHARGYHAIQAPAAHAEGEMVEYVHNYKFRTLVIMGCDKPHCAECRVLVTGYLERPYLSHSESSTKVFRTYNMNTPLKEATGRSVRPRDEPGFDPNQR</sequence>
<dbReference type="Proteomes" id="UP000067626">
    <property type="component" value="Chromosome"/>
</dbReference>
<dbReference type="EMBL" id="CP012159">
    <property type="protein sequence ID" value="AKT36983.1"/>
    <property type="molecule type" value="Genomic_DNA"/>
</dbReference>